<organism evidence="2 3">
    <name type="scientific">Paraphoma chrysanthemicola</name>
    <dbReference type="NCBI Taxonomy" id="798071"/>
    <lineage>
        <taxon>Eukaryota</taxon>
        <taxon>Fungi</taxon>
        <taxon>Dikarya</taxon>
        <taxon>Ascomycota</taxon>
        <taxon>Pezizomycotina</taxon>
        <taxon>Dothideomycetes</taxon>
        <taxon>Pleosporomycetidae</taxon>
        <taxon>Pleosporales</taxon>
        <taxon>Pleosporineae</taxon>
        <taxon>Phaeosphaeriaceae</taxon>
        <taxon>Paraphoma</taxon>
    </lineage>
</organism>
<name>A0A8K0QT51_9PLEO</name>
<feature type="repeat" description="TPR" evidence="1">
    <location>
        <begin position="338"/>
        <end position="371"/>
    </location>
</feature>
<dbReference type="OrthoDB" id="423576at2759"/>
<keyword evidence="3" id="KW-1185">Reference proteome</keyword>
<dbReference type="Proteomes" id="UP000813461">
    <property type="component" value="Unassembled WGS sequence"/>
</dbReference>
<evidence type="ECO:0000313" key="3">
    <source>
        <dbReference type="Proteomes" id="UP000813461"/>
    </source>
</evidence>
<dbReference type="InterPro" id="IPR019734">
    <property type="entry name" value="TPR_rpt"/>
</dbReference>
<protein>
    <recommendedName>
        <fullName evidence="4">Heterokaryon incompatibility domain-containing protein</fullName>
    </recommendedName>
</protein>
<evidence type="ECO:0000256" key="1">
    <source>
        <dbReference type="PROSITE-ProRule" id="PRU00339"/>
    </source>
</evidence>
<dbReference type="PROSITE" id="PS50005">
    <property type="entry name" value="TPR"/>
    <property type="match status" value="1"/>
</dbReference>
<gene>
    <name evidence="2" type="ORF">FB567DRAFT_598608</name>
</gene>
<keyword evidence="1" id="KW-0802">TPR repeat</keyword>
<accession>A0A8K0QT51</accession>
<dbReference type="InterPro" id="IPR011990">
    <property type="entry name" value="TPR-like_helical_dom_sf"/>
</dbReference>
<reference evidence="2" key="1">
    <citation type="journal article" date="2021" name="Nat. Commun.">
        <title>Genetic determinants of endophytism in the Arabidopsis root mycobiome.</title>
        <authorList>
            <person name="Mesny F."/>
            <person name="Miyauchi S."/>
            <person name="Thiergart T."/>
            <person name="Pickel B."/>
            <person name="Atanasova L."/>
            <person name="Karlsson M."/>
            <person name="Huettel B."/>
            <person name="Barry K.W."/>
            <person name="Haridas S."/>
            <person name="Chen C."/>
            <person name="Bauer D."/>
            <person name="Andreopoulos W."/>
            <person name="Pangilinan J."/>
            <person name="LaButti K."/>
            <person name="Riley R."/>
            <person name="Lipzen A."/>
            <person name="Clum A."/>
            <person name="Drula E."/>
            <person name="Henrissat B."/>
            <person name="Kohler A."/>
            <person name="Grigoriev I.V."/>
            <person name="Martin F.M."/>
            <person name="Hacquard S."/>
        </authorList>
    </citation>
    <scope>NUCLEOTIDE SEQUENCE</scope>
    <source>
        <strain evidence="2">MPI-SDFR-AT-0120</strain>
    </source>
</reference>
<evidence type="ECO:0008006" key="4">
    <source>
        <dbReference type="Google" id="ProtNLM"/>
    </source>
</evidence>
<dbReference type="SUPFAM" id="SSF48452">
    <property type="entry name" value="TPR-like"/>
    <property type="match status" value="2"/>
</dbReference>
<evidence type="ECO:0000313" key="2">
    <source>
        <dbReference type="EMBL" id="KAH7070062.1"/>
    </source>
</evidence>
<sequence>MADNINFIAASEDSDASAGVATPASDMEAQIEEEQRIPLSDITRGIQGVASVLKLSDDHVSTIVALLTGSKQAQNLFLEEWLETTMQVTLEDDQRQIVNVAIALAFLRLSGRAGVIISPAHLELVWTLIKCALQSPSVPWQISRSAQGLHAIPLWSFITDGCIDELIRLHIWLPDGVRANPDLAIHMHQPHGQSWILAGEGTDNTFDVVPADQNDANHAIYQVGWAGPDSKESNRAYKVHSKSSTVTNTGKLVRVTQTRADLHTRNMTYHIPAGVYHSSVVEPDALHATLMFFDSHRGYIHDAPVIGPISREPATHDRKPANLSIDEVAVIISDLRSWEIHQEIGQQHSDLGEWEEAIRSFRTALHICRNNKWMNSPRYLHVTLGKLGHMYRMLGLCEKACECLDEVVSNAPLSQFRVDCAGELATVFRHMDRLEDCKRMSESQYLGAKELNLEKYICRAAGTLGMVTYQLYLLNKDPNLLDSAITLLQERVERAQQLGDVTSEAIGQGRLSLCYIAKSDFDRAISTARNNYDLMFMQNDTSKQGFARAFFGRTLLLAGRREEALKLFNPVDGCPPIIALCKEISAEHREYITEIIAAGANLKLRDEQGYSALECAVYNGDSETTRIIEDGLRAQIASEGGNVEAELAQLQYEATLRKGYRELFQDKLRPVLLEKEDAPRIKVLRGTYAEALDKDDTKRGTFDRFKYVRYADFQQCGRLPRSSDSFTKDHIEHVEGTETPFVLFFSYRWIAKDPGSQSDGDSPDNVQHTQYNRMLRAIELFLELHSGIDRSRLCIWLDFACIDQDNQKPGVASLPMNLAQCDGVVSLIDERYYERSWCCVEVLMIQTLRKAYGLHIWYEHFIDPHTGQESLRDGPLDLDINMAEKKVTYETDRPKLIFLERQTRLLG</sequence>
<dbReference type="SMART" id="SM00028">
    <property type="entry name" value="TPR"/>
    <property type="match status" value="2"/>
</dbReference>
<dbReference type="Gene3D" id="1.25.40.10">
    <property type="entry name" value="Tetratricopeptide repeat domain"/>
    <property type="match status" value="2"/>
</dbReference>
<comment type="caution">
    <text evidence="2">The sequence shown here is derived from an EMBL/GenBank/DDBJ whole genome shotgun (WGS) entry which is preliminary data.</text>
</comment>
<dbReference type="EMBL" id="JAGMVJ010000028">
    <property type="protein sequence ID" value="KAH7070062.1"/>
    <property type="molecule type" value="Genomic_DNA"/>
</dbReference>
<proteinExistence type="predicted"/>
<dbReference type="AlphaFoldDB" id="A0A8K0QT51"/>